<name>A0A2P4YV16_9STRA</name>
<evidence type="ECO:0000259" key="2">
    <source>
        <dbReference type="Pfam" id="PF25597"/>
    </source>
</evidence>
<dbReference type="OrthoDB" id="109980at2759"/>
<gene>
    <name evidence="3" type="ORF">PHPALM_373</name>
</gene>
<dbReference type="Pfam" id="PF25597">
    <property type="entry name" value="SH3_retrovirus"/>
    <property type="match status" value="1"/>
</dbReference>
<dbReference type="InterPro" id="IPR057670">
    <property type="entry name" value="SH3_retrovirus"/>
</dbReference>
<evidence type="ECO:0000256" key="1">
    <source>
        <dbReference type="SAM" id="MobiDB-lite"/>
    </source>
</evidence>
<comment type="caution">
    <text evidence="3">The sequence shown here is derived from an EMBL/GenBank/DDBJ whole genome shotgun (WGS) entry which is preliminary data.</text>
</comment>
<feature type="domain" description="Retroviral polymerase SH3-like" evidence="2">
    <location>
        <begin position="46"/>
        <end position="104"/>
    </location>
</feature>
<dbReference type="AlphaFoldDB" id="A0A2P4YV16"/>
<feature type="region of interest" description="Disordered" evidence="1">
    <location>
        <begin position="118"/>
        <end position="181"/>
    </location>
</feature>
<keyword evidence="4" id="KW-1185">Reference proteome</keyword>
<reference evidence="3 4" key="1">
    <citation type="journal article" date="2017" name="Genome Biol. Evol.">
        <title>Phytophthora megakarya and P. palmivora, closely related causal agents of cacao black pod rot, underwent increases in genome sizes and gene numbers by different mechanisms.</title>
        <authorList>
            <person name="Ali S.S."/>
            <person name="Shao J."/>
            <person name="Lary D.J."/>
            <person name="Kronmiller B."/>
            <person name="Shen D."/>
            <person name="Strem M.D."/>
            <person name="Amoako-Attah I."/>
            <person name="Akrofi A.Y."/>
            <person name="Begoude B.A."/>
            <person name="Ten Hoopen G.M."/>
            <person name="Coulibaly K."/>
            <person name="Kebe B.I."/>
            <person name="Melnick R.L."/>
            <person name="Guiltinan M.J."/>
            <person name="Tyler B.M."/>
            <person name="Meinhardt L.W."/>
            <person name="Bailey B.A."/>
        </authorList>
    </citation>
    <scope>NUCLEOTIDE SEQUENCE [LARGE SCALE GENOMIC DNA]</scope>
    <source>
        <strain evidence="4">sbr112.9</strain>
    </source>
</reference>
<feature type="compositionally biased region" description="Low complexity" evidence="1">
    <location>
        <begin position="120"/>
        <end position="140"/>
    </location>
</feature>
<protein>
    <submittedName>
        <fullName evidence="3">Retrovirus-related Pol Polyprotein</fullName>
    </submittedName>
</protein>
<dbReference type="Proteomes" id="UP000237271">
    <property type="component" value="Unassembled WGS sequence"/>
</dbReference>
<proteinExistence type="predicted"/>
<accession>A0A2P4YV16</accession>
<evidence type="ECO:0000313" key="4">
    <source>
        <dbReference type="Proteomes" id="UP000237271"/>
    </source>
</evidence>
<organism evidence="3 4">
    <name type="scientific">Phytophthora palmivora</name>
    <dbReference type="NCBI Taxonomy" id="4796"/>
    <lineage>
        <taxon>Eukaryota</taxon>
        <taxon>Sar</taxon>
        <taxon>Stramenopiles</taxon>
        <taxon>Oomycota</taxon>
        <taxon>Peronosporomycetes</taxon>
        <taxon>Peronosporales</taxon>
        <taxon>Peronosporaceae</taxon>
        <taxon>Phytophthora</taxon>
    </lineage>
</organism>
<evidence type="ECO:0000313" key="3">
    <source>
        <dbReference type="EMBL" id="POM81630.1"/>
    </source>
</evidence>
<dbReference type="EMBL" id="NCKW01000040">
    <property type="protein sequence ID" value="POM81630.1"/>
    <property type="molecule type" value="Genomic_DNA"/>
</dbReference>
<sequence>MAHKWGPEALVYMTYVQNRAPMVRLGNITPYEMVYKTQIKRPVWGSTCFAHFPAAPRKYKKMPALATKCRFLGMSEESKGHRLWDVYNNRLILFRDVLFDTTSVSNLVKRGFGQTEQALTTESAAREPPAAEETNTPTIESTEIVGADPLAQASIDAVETESPAQTATPAVGAKNKRRHAG</sequence>